<dbReference type="Gene3D" id="1.40.20.10">
    <property type="entry name" value="CHAD domain"/>
    <property type="match status" value="1"/>
</dbReference>
<gene>
    <name evidence="2" type="ORF">OCH7691_04525</name>
</gene>
<keyword evidence="3" id="KW-1185">Reference proteome</keyword>
<dbReference type="InterPro" id="IPR038186">
    <property type="entry name" value="CHAD_dom_sf"/>
</dbReference>
<evidence type="ECO:0000259" key="1">
    <source>
        <dbReference type="PROSITE" id="PS51708"/>
    </source>
</evidence>
<dbReference type="InParanoid" id="A0A1Y5U068"/>
<dbReference type="SMART" id="SM00880">
    <property type="entry name" value="CHAD"/>
    <property type="match status" value="1"/>
</dbReference>
<dbReference type="RefSeq" id="WP_085885854.1">
    <property type="nucleotide sequence ID" value="NZ_FWFR01000009.1"/>
</dbReference>
<reference evidence="2 3" key="1">
    <citation type="submission" date="2017-03" db="EMBL/GenBank/DDBJ databases">
        <authorList>
            <person name="Afonso C.L."/>
            <person name="Miller P.J."/>
            <person name="Scott M.A."/>
            <person name="Spackman E."/>
            <person name="Goraichik I."/>
            <person name="Dimitrov K.M."/>
            <person name="Suarez D.L."/>
            <person name="Swayne D.E."/>
        </authorList>
    </citation>
    <scope>NUCLEOTIDE SEQUENCE [LARGE SCALE GENOMIC DNA]</scope>
    <source>
        <strain evidence="2 3">CECT 7691</strain>
    </source>
</reference>
<evidence type="ECO:0000313" key="2">
    <source>
        <dbReference type="EMBL" id="SLN77729.1"/>
    </source>
</evidence>
<name>A0A1Y5U068_9PROT</name>
<evidence type="ECO:0000313" key="3">
    <source>
        <dbReference type="Proteomes" id="UP000193200"/>
    </source>
</evidence>
<dbReference type="Pfam" id="PF05235">
    <property type="entry name" value="CHAD"/>
    <property type="match status" value="1"/>
</dbReference>
<sequence>MIHAIYRIPDDAGSLTWLARLPTGLTVAKGPASRIDWLFLDSFDWRLFRAGHVLRLAERDGGRRLEWLPDRTAEPALVTEWPGKAPPSWPAELGMSPLAETLAAALDIRALMPVGRATARSREFALLDDNEKTVARLHEREFAARGLAGGRRTGRFRTIDIDGLRGYGKISRRIGQAFRQAGVAALTPTDVVAFAAAANGRPAGGYSGKVDVVLRPGQPASSAARAILRDLLDTIEVNEAGTRRDIDSEFLHDYRVALRRSRSLLKHLSGLLPEAERTRARLRLQRLAASTGETRDLDVYLLHMTEYRKALPKRLGPGIDVLAAHIAAKRGKARQRMLRYFSARPTRQFLADWRRFLEQAPEDADVEDQPGALDFARARIWKVYRRIVRDGAAIDDNSPAEALHELRKRCKDLRYLMEFFRSLFPKRDITVLIGQLKRFQDNLGAFQDYAVQAETLRAYETELRAGDALPRKAEEAIEALVEQFDGRMHAARAEFQARFGRFAGTENDKRFRALFRGDKTRKGIPA</sequence>
<dbReference type="AlphaFoldDB" id="A0A1Y5U068"/>
<organism evidence="2 3">
    <name type="scientific">Oceanibacterium hippocampi</name>
    <dbReference type="NCBI Taxonomy" id="745714"/>
    <lineage>
        <taxon>Bacteria</taxon>
        <taxon>Pseudomonadati</taxon>
        <taxon>Pseudomonadota</taxon>
        <taxon>Alphaproteobacteria</taxon>
        <taxon>Sneathiellales</taxon>
        <taxon>Sneathiellaceae</taxon>
        <taxon>Oceanibacterium</taxon>
    </lineage>
</organism>
<protein>
    <submittedName>
        <fullName evidence="2">CHAD domain protein</fullName>
    </submittedName>
</protein>
<dbReference type="OrthoDB" id="9777271at2"/>
<dbReference type="Proteomes" id="UP000193200">
    <property type="component" value="Unassembled WGS sequence"/>
</dbReference>
<dbReference type="PANTHER" id="PTHR39339:SF1">
    <property type="entry name" value="CHAD DOMAIN-CONTAINING PROTEIN"/>
    <property type="match status" value="1"/>
</dbReference>
<accession>A0A1Y5U068</accession>
<proteinExistence type="predicted"/>
<feature type="domain" description="CHAD" evidence="1">
    <location>
        <begin position="217"/>
        <end position="493"/>
    </location>
</feature>
<dbReference type="PROSITE" id="PS51708">
    <property type="entry name" value="CHAD"/>
    <property type="match status" value="1"/>
</dbReference>
<dbReference type="InterPro" id="IPR007899">
    <property type="entry name" value="CHAD_dom"/>
</dbReference>
<dbReference type="PANTHER" id="PTHR39339">
    <property type="entry name" value="SLR1444 PROTEIN"/>
    <property type="match status" value="1"/>
</dbReference>
<dbReference type="EMBL" id="FWFR01000009">
    <property type="protein sequence ID" value="SLN77729.1"/>
    <property type="molecule type" value="Genomic_DNA"/>
</dbReference>